<keyword evidence="7" id="KW-1185">Reference proteome</keyword>
<gene>
    <name evidence="6" type="primary">mshB</name>
    <name evidence="6" type="ORF">GP473_06305</name>
</gene>
<dbReference type="NCBIfam" id="TIGR03445">
    <property type="entry name" value="mycothiol_MshB"/>
    <property type="match status" value="1"/>
</dbReference>
<dbReference type="PANTHER" id="PTHR12993:SF26">
    <property type="entry name" value="1D-MYO-INOSITOL 2-ACETAMIDO-2-DEOXY-ALPHA-D-GLUCOPYRANOSIDE DEACETYLASE"/>
    <property type="match status" value="1"/>
</dbReference>
<evidence type="ECO:0000256" key="3">
    <source>
        <dbReference type="ARBA" id="ARBA00022833"/>
    </source>
</evidence>
<feature type="region of interest" description="Disordered" evidence="5">
    <location>
        <begin position="1"/>
        <end position="29"/>
    </location>
</feature>
<dbReference type="Proteomes" id="UP000515275">
    <property type="component" value="Chromosome"/>
</dbReference>
<evidence type="ECO:0000256" key="5">
    <source>
        <dbReference type="SAM" id="MobiDB-lite"/>
    </source>
</evidence>
<proteinExistence type="predicted"/>
<dbReference type="InterPro" id="IPR024078">
    <property type="entry name" value="LmbE-like_dom_sf"/>
</dbReference>
<dbReference type="GO" id="GO:0010125">
    <property type="term" value="P:mycothiol biosynthetic process"/>
    <property type="evidence" value="ECO:0007669"/>
    <property type="project" value="UniProtKB-UniRule"/>
</dbReference>
<protein>
    <recommendedName>
        <fullName evidence="4">N-acetyl-1-D-myo-inositol-2-amino-2-deoxy-alpha-D-glucopyranoside deacetylase</fullName>
        <ecNumber evidence="4">3.5.1.103</ecNumber>
    </recommendedName>
</protein>
<dbReference type="PANTHER" id="PTHR12993">
    <property type="entry name" value="N-ACETYLGLUCOSAMINYL-PHOSPHATIDYLINOSITOL DE-N-ACETYLASE-RELATED"/>
    <property type="match status" value="1"/>
</dbReference>
<dbReference type="Pfam" id="PF02585">
    <property type="entry name" value="PIG-L"/>
    <property type="match status" value="1"/>
</dbReference>
<dbReference type="Gene3D" id="3.40.50.10320">
    <property type="entry name" value="LmbE-like"/>
    <property type="match status" value="1"/>
</dbReference>
<dbReference type="InterPro" id="IPR017810">
    <property type="entry name" value="Mycothiol_biosynthesis_MshB"/>
</dbReference>
<evidence type="ECO:0000313" key="6">
    <source>
        <dbReference type="EMBL" id="QNH96327.1"/>
    </source>
</evidence>
<dbReference type="SUPFAM" id="SSF102588">
    <property type="entry name" value="LmbE-like"/>
    <property type="match status" value="1"/>
</dbReference>
<reference evidence="6 7" key="1">
    <citation type="submission" date="2019-12" db="EMBL/GenBank/DDBJ databases">
        <title>Corynebacterium sp. nov., isolated from feces of the Anser Albifrons in China.</title>
        <authorList>
            <person name="Liu Q."/>
        </authorList>
    </citation>
    <scope>NUCLEOTIDE SEQUENCE [LARGE SCALE GENOMIC DNA]</scope>
    <source>
        <strain evidence="6 7">23H37-10</strain>
    </source>
</reference>
<dbReference type="InterPro" id="IPR003737">
    <property type="entry name" value="GlcNAc_PI_deacetylase-related"/>
</dbReference>
<dbReference type="AlphaFoldDB" id="A0A7G7YPA7"/>
<accession>A0A7G7YPA7</accession>
<evidence type="ECO:0000256" key="4">
    <source>
        <dbReference type="NCBIfam" id="TIGR03445"/>
    </source>
</evidence>
<keyword evidence="1" id="KW-0479">Metal-binding</keyword>
<evidence type="ECO:0000256" key="2">
    <source>
        <dbReference type="ARBA" id="ARBA00022801"/>
    </source>
</evidence>
<dbReference type="KEGG" id="cans:GP473_06305"/>
<name>A0A7G7YPA7_9CORY</name>
<dbReference type="GO" id="GO:0035595">
    <property type="term" value="F:N-acetylglucosaminylinositol deacetylase activity"/>
    <property type="evidence" value="ECO:0007669"/>
    <property type="project" value="UniProtKB-EC"/>
</dbReference>
<organism evidence="6 7">
    <name type="scientific">Corynebacterium anserum</name>
    <dbReference type="NCBI Taxonomy" id="2684406"/>
    <lineage>
        <taxon>Bacteria</taxon>
        <taxon>Bacillati</taxon>
        <taxon>Actinomycetota</taxon>
        <taxon>Actinomycetes</taxon>
        <taxon>Mycobacteriales</taxon>
        <taxon>Corynebacteriaceae</taxon>
        <taxon>Corynebacterium</taxon>
    </lineage>
</organism>
<dbReference type="EMBL" id="CP046883">
    <property type="protein sequence ID" value="QNH96327.1"/>
    <property type="molecule type" value="Genomic_DNA"/>
</dbReference>
<keyword evidence="2 6" id="KW-0378">Hydrolase</keyword>
<evidence type="ECO:0000313" key="7">
    <source>
        <dbReference type="Proteomes" id="UP000515275"/>
    </source>
</evidence>
<evidence type="ECO:0000256" key="1">
    <source>
        <dbReference type="ARBA" id="ARBA00022723"/>
    </source>
</evidence>
<keyword evidence="3" id="KW-0862">Zinc</keyword>
<sequence length="347" mass="37330">MEDRPRERNHGDGATVEKERKLISRANGGEPLTGQDLCSSADLGGITIVAIHAHPDDESIWTGLLLANARRRGARVHVVTCTLGEEGEVIGEKYQSLQADGNGMLGGYRIAELQRALDALGLEQDPHLLGGVGTWRDSGMVGTPSIQRPDAFANENDEHNKTVQTAQLVATLQELTPDILVTYGSDGGYGHPDHVRAHRITHAAVNSGQLPSVKQILWAVTERSKVYAGLDGAVVPDGWSYPREGDVAMVDSEQVDFVLHGSREDVAAKQRAMAAHATQVWVADGTVTDVNPHARTVPAGTPVLWCLSNLIAQPIISTESYEVGYTAEGVSQRFAEELLHGDVPPRP</sequence>
<dbReference type="EC" id="3.5.1.103" evidence="4"/>
<feature type="compositionally biased region" description="Basic and acidic residues" evidence="5">
    <location>
        <begin position="1"/>
        <end position="22"/>
    </location>
</feature>
<dbReference type="GO" id="GO:0046872">
    <property type="term" value="F:metal ion binding"/>
    <property type="evidence" value="ECO:0007669"/>
    <property type="project" value="UniProtKB-KW"/>
</dbReference>